<proteinExistence type="predicted"/>
<dbReference type="AlphaFoldDB" id="A0A174JCY9"/>
<name>A0A174JCY9_9BACE</name>
<evidence type="ECO:0000313" key="2">
    <source>
        <dbReference type="Proteomes" id="UP000095517"/>
    </source>
</evidence>
<accession>A0A174JCY9</accession>
<dbReference type="Proteomes" id="UP000095517">
    <property type="component" value="Unassembled WGS sequence"/>
</dbReference>
<dbReference type="STRING" id="338188.ERS852397_03228"/>
<dbReference type="RefSeq" id="WP_055279647.1">
    <property type="nucleotide sequence ID" value="NZ_CABIXA010000022.1"/>
</dbReference>
<sequence>MEQKMYWKNGFHDTPQEGAIEITKKYWQELLDGQSAGKLIVTNDEGYPILVEHEYTIDELKEMKIAEINAYDKSDAVNSFTLAGKQIWLDKDTRVGLVNSIGIEKESGRMNTTLWYNAEKYVIPVDTALQMLNRLELYALDCYNVTQSHIAAVKGLSDAGQVEAYNYKTGYPEQLNFVL</sequence>
<protein>
    <submittedName>
        <fullName evidence="1">Uncharacterized protein</fullName>
    </submittedName>
</protein>
<dbReference type="EMBL" id="CYZH01000022">
    <property type="protein sequence ID" value="CUO97562.1"/>
    <property type="molecule type" value="Genomic_DNA"/>
</dbReference>
<reference evidence="1 2" key="1">
    <citation type="submission" date="2015-09" db="EMBL/GenBank/DDBJ databases">
        <authorList>
            <consortium name="Pathogen Informatics"/>
        </authorList>
    </citation>
    <scope>NUCLEOTIDE SEQUENCE [LARGE SCALE GENOMIC DNA]</scope>
    <source>
        <strain evidence="1 2">2789STDY5608840</strain>
    </source>
</reference>
<gene>
    <name evidence="1" type="ORF">ERS852397_03228</name>
</gene>
<organism evidence="1 2">
    <name type="scientific">Bacteroides finegoldii</name>
    <dbReference type="NCBI Taxonomy" id="338188"/>
    <lineage>
        <taxon>Bacteria</taxon>
        <taxon>Pseudomonadati</taxon>
        <taxon>Bacteroidota</taxon>
        <taxon>Bacteroidia</taxon>
        <taxon>Bacteroidales</taxon>
        <taxon>Bacteroidaceae</taxon>
        <taxon>Bacteroides</taxon>
    </lineage>
</organism>
<evidence type="ECO:0000313" key="1">
    <source>
        <dbReference type="EMBL" id="CUO97562.1"/>
    </source>
</evidence>